<evidence type="ECO:0000313" key="6">
    <source>
        <dbReference type="Proteomes" id="UP000419017"/>
    </source>
</evidence>
<dbReference type="InterPro" id="IPR005311">
    <property type="entry name" value="PBP_dimer"/>
</dbReference>
<feature type="domain" description="PASTA" evidence="4">
    <location>
        <begin position="624"/>
        <end position="682"/>
    </location>
</feature>
<dbReference type="Gene3D" id="3.90.1310.10">
    <property type="entry name" value="Penicillin-binding protein 2a (Domain 2)"/>
    <property type="match status" value="1"/>
</dbReference>
<dbReference type="SUPFAM" id="SSF54184">
    <property type="entry name" value="Penicillin-binding protein 2x (pbp-2x), c-terminal domain"/>
    <property type="match status" value="1"/>
</dbReference>
<evidence type="ECO:0000259" key="4">
    <source>
        <dbReference type="PROSITE" id="PS51178"/>
    </source>
</evidence>
<dbReference type="InterPro" id="IPR012338">
    <property type="entry name" value="Beta-lactam/transpept-like"/>
</dbReference>
<keyword evidence="6" id="KW-1185">Reference proteome</keyword>
<dbReference type="GO" id="GO:0008658">
    <property type="term" value="F:penicillin binding"/>
    <property type="evidence" value="ECO:0007669"/>
    <property type="project" value="InterPro"/>
</dbReference>
<dbReference type="AlphaFoldDB" id="A0A6I8ME41"/>
<reference evidence="5 6" key="1">
    <citation type="submission" date="2019-10" db="EMBL/GenBank/DDBJ databases">
        <authorList>
            <person name="Blom J."/>
        </authorList>
    </citation>
    <scope>NUCLEOTIDE SEQUENCE [LARGE SCALE GENOMIC DNA]</scope>
    <source>
        <strain evidence="5 6">ES3154-GLU</strain>
    </source>
</reference>
<dbReference type="SUPFAM" id="SSF56601">
    <property type="entry name" value="beta-lactamase/transpeptidase-like"/>
    <property type="match status" value="1"/>
</dbReference>
<dbReference type="Gene3D" id="3.40.710.10">
    <property type="entry name" value="DD-peptidase/beta-lactamase superfamily"/>
    <property type="match status" value="1"/>
</dbReference>
<dbReference type="GO" id="GO:0071555">
    <property type="term" value="P:cell wall organization"/>
    <property type="evidence" value="ECO:0007669"/>
    <property type="project" value="TreeGrafter"/>
</dbReference>
<organism evidence="5 6">
    <name type="scientific">Oceanivirga miroungae</name>
    <dbReference type="NCBI Taxonomy" id="1130046"/>
    <lineage>
        <taxon>Bacteria</taxon>
        <taxon>Fusobacteriati</taxon>
        <taxon>Fusobacteriota</taxon>
        <taxon>Fusobacteriia</taxon>
        <taxon>Fusobacteriales</taxon>
        <taxon>Leptotrichiaceae</taxon>
        <taxon>Oceanivirga</taxon>
    </lineage>
</organism>
<dbReference type="EMBL" id="CABWIB010000001">
    <property type="protein sequence ID" value="VWL85475.1"/>
    <property type="molecule type" value="Genomic_DNA"/>
</dbReference>
<accession>A0A6I8ME41</accession>
<sequence>MKIKIKHLFQNIVLKLYFLTVIGFILAFIIILVIYQIKGNKDANNRLDKLRFKNELIIAKRGSIISSDNHKLAFDIDMYNLILDPMNIKKTNKYTQEQMIENIADVISRNTNLNKYDLIKEITASIDSKKRNLDLKYKVELEQKEKILKDIRRYTSNKIVFPKKDNLRYFNSYDVFKNIIGYFKLADGVNDLGENTIYDKPVYGLEKRYDSYLKGENGIRRYFIPASDNTQIVAATTPYKTEEKILKDAKNGYDLHLTIDTVMQFSLNEELKNVYEKFNPQNVMGIIMESDTGKIIAMDSYPKSENIANIKNINISDVFEPGSIFKPITTSIALNENLIDTDTIIHSNGYIAVRDRVFHDHDNSTVGDLTLTDVIAKSGNVAMVKISNLIDTKVFYEYLKNFGFGSKTGIDTDYEIRRPLFKLKDLTEVKKATVSFGQGIDMTQMQILNTLNSTINGGKLLRPYIVDYISDQKGNVIEENKPLVISNPISEKTSEKIRNLLYSVVETGTGRSAKINGYNIGGKTGTAQKSGKGGYIKGKYFSSFFSFFPADNPKYSIIITVNEPNNEKKIYYAAVVAVPAVRKIAEKLINYKSITPDYEKEEVKNKKKIAKKVLKSNLKEIDAKFDNFIMPNLLGLSLKELISLDAFTKYNIQYIGSGNVFIQNIDEGKIIDKDSEIILELR</sequence>
<dbReference type="PANTHER" id="PTHR30627">
    <property type="entry name" value="PEPTIDOGLYCAN D,D-TRANSPEPTIDASE"/>
    <property type="match status" value="1"/>
</dbReference>
<dbReference type="InterPro" id="IPR001460">
    <property type="entry name" value="PCN-bd_Tpept"/>
</dbReference>
<dbReference type="PANTHER" id="PTHR30627:SF1">
    <property type="entry name" value="PEPTIDOGLYCAN D,D-TRANSPEPTIDASE FTSI"/>
    <property type="match status" value="1"/>
</dbReference>
<comment type="subcellular location">
    <subcellularLocation>
        <location evidence="1">Membrane</location>
    </subcellularLocation>
</comment>
<keyword evidence="3" id="KW-1133">Transmembrane helix</keyword>
<dbReference type="PROSITE" id="PS51178">
    <property type="entry name" value="PASTA"/>
    <property type="match status" value="1"/>
</dbReference>
<evidence type="ECO:0000256" key="3">
    <source>
        <dbReference type="SAM" id="Phobius"/>
    </source>
</evidence>
<proteinExistence type="predicted"/>
<keyword evidence="3" id="KW-0812">Transmembrane</keyword>
<name>A0A6I8ME41_9FUSO</name>
<dbReference type="InterPro" id="IPR036138">
    <property type="entry name" value="PBP_dimer_sf"/>
</dbReference>
<dbReference type="Proteomes" id="UP000419017">
    <property type="component" value="Unassembled WGS sequence"/>
</dbReference>
<dbReference type="InterPro" id="IPR050515">
    <property type="entry name" value="Beta-lactam/transpept"/>
</dbReference>
<gene>
    <name evidence="5" type="ORF">OMES3154_00760</name>
</gene>
<dbReference type="InterPro" id="IPR005543">
    <property type="entry name" value="PASTA_dom"/>
</dbReference>
<feature type="transmembrane region" description="Helical" evidence="3">
    <location>
        <begin position="12"/>
        <end position="35"/>
    </location>
</feature>
<evidence type="ECO:0000256" key="2">
    <source>
        <dbReference type="ARBA" id="ARBA00023136"/>
    </source>
</evidence>
<dbReference type="SUPFAM" id="SSF56519">
    <property type="entry name" value="Penicillin binding protein dimerisation domain"/>
    <property type="match status" value="1"/>
</dbReference>
<dbReference type="Gene3D" id="3.30.450.330">
    <property type="match status" value="1"/>
</dbReference>
<keyword evidence="2 3" id="KW-0472">Membrane</keyword>
<evidence type="ECO:0000313" key="5">
    <source>
        <dbReference type="EMBL" id="VWL85475.1"/>
    </source>
</evidence>
<dbReference type="RefSeq" id="WP_156683468.1">
    <property type="nucleotide sequence ID" value="NZ_CABWIB010000001.1"/>
</dbReference>
<evidence type="ECO:0000256" key="1">
    <source>
        <dbReference type="ARBA" id="ARBA00004370"/>
    </source>
</evidence>
<dbReference type="Pfam" id="PF03717">
    <property type="entry name" value="PBP_dimer"/>
    <property type="match status" value="1"/>
</dbReference>
<protein>
    <recommendedName>
        <fullName evidence="4">PASTA domain-containing protein</fullName>
    </recommendedName>
</protein>
<dbReference type="Pfam" id="PF00905">
    <property type="entry name" value="Transpeptidase"/>
    <property type="match status" value="1"/>
</dbReference>
<dbReference type="GO" id="GO:0005886">
    <property type="term" value="C:plasma membrane"/>
    <property type="evidence" value="ECO:0007669"/>
    <property type="project" value="TreeGrafter"/>
</dbReference>